<feature type="transmembrane region" description="Helical" evidence="1">
    <location>
        <begin position="36"/>
        <end position="54"/>
    </location>
</feature>
<comment type="caution">
    <text evidence="2">The sequence shown here is derived from an EMBL/GenBank/DDBJ whole genome shotgun (WGS) entry which is preliminary data.</text>
</comment>
<proteinExistence type="predicted"/>
<accession>A0ABS6UYT8</accession>
<keyword evidence="3" id="KW-1185">Reference proteome</keyword>
<sequence>MRLAGIAGAVLALAVSVIHVLDQGGLTAMKDPAYLGYGYWVLELAGLVCAVLLLTRSRSGWLLAIGVAAGPLLGIVVSRSVGLPDATDDIGNWTEPLGVLAMAVETALLLLAVAVLARVRARSAR</sequence>
<dbReference type="Proteomes" id="UP000694287">
    <property type="component" value="Unassembled WGS sequence"/>
</dbReference>
<keyword evidence="1" id="KW-1133">Transmembrane helix</keyword>
<organism evidence="2 3">
    <name type="scientific">Pseudonocardia abyssalis</name>
    <dbReference type="NCBI Taxonomy" id="2792008"/>
    <lineage>
        <taxon>Bacteria</taxon>
        <taxon>Bacillati</taxon>
        <taxon>Actinomycetota</taxon>
        <taxon>Actinomycetes</taxon>
        <taxon>Pseudonocardiales</taxon>
        <taxon>Pseudonocardiaceae</taxon>
        <taxon>Pseudonocardia</taxon>
    </lineage>
</organism>
<name>A0ABS6UYT8_9PSEU</name>
<evidence type="ECO:0000313" key="3">
    <source>
        <dbReference type="Proteomes" id="UP000694287"/>
    </source>
</evidence>
<evidence type="ECO:0000256" key="1">
    <source>
        <dbReference type="SAM" id="Phobius"/>
    </source>
</evidence>
<keyword evidence="1" id="KW-0812">Transmembrane</keyword>
<dbReference type="EMBL" id="JADQDK010000001">
    <property type="protein sequence ID" value="MBW0137400.1"/>
    <property type="molecule type" value="Genomic_DNA"/>
</dbReference>
<evidence type="ECO:0000313" key="2">
    <source>
        <dbReference type="EMBL" id="MBW0137400.1"/>
    </source>
</evidence>
<evidence type="ECO:0008006" key="4">
    <source>
        <dbReference type="Google" id="ProtNLM"/>
    </source>
</evidence>
<reference evidence="2 3" key="1">
    <citation type="submission" date="2020-11" db="EMBL/GenBank/DDBJ databases">
        <title>Pseudonocardia abyssalis sp. nov. and Pseudonocardia oceani sp. nov., description and phylogenomic analysis of two novel actinomycetes isolated from the deep Southern Ocean.</title>
        <authorList>
            <person name="Parra J."/>
        </authorList>
    </citation>
    <scope>NUCLEOTIDE SEQUENCE [LARGE SCALE GENOMIC DNA]</scope>
    <source>
        <strain evidence="2 3">KRD-168</strain>
    </source>
</reference>
<feature type="transmembrane region" description="Helical" evidence="1">
    <location>
        <begin position="97"/>
        <end position="117"/>
    </location>
</feature>
<gene>
    <name evidence="2" type="ORF">I4I81_24520</name>
</gene>
<feature type="transmembrane region" description="Helical" evidence="1">
    <location>
        <begin position="61"/>
        <end position="77"/>
    </location>
</feature>
<keyword evidence="1" id="KW-0472">Membrane</keyword>
<protein>
    <recommendedName>
        <fullName evidence="4">Integral membrane protein</fullName>
    </recommendedName>
</protein>